<protein>
    <submittedName>
        <fullName evidence="3">Alpha/beta hydrolase</fullName>
    </submittedName>
</protein>
<gene>
    <name evidence="3" type="ORF">OMO38_17830</name>
</gene>
<evidence type="ECO:0000313" key="3">
    <source>
        <dbReference type="EMBL" id="MCW3170391.1"/>
    </source>
</evidence>
<name>A0ABT3I2U6_9FLAO</name>
<keyword evidence="4" id="KW-1185">Reference proteome</keyword>
<accession>A0ABT3I2U6</accession>
<dbReference type="RefSeq" id="WP_264751542.1">
    <property type="nucleotide sequence ID" value="NZ_JAPDHW010000018.1"/>
</dbReference>
<dbReference type="PANTHER" id="PTHR48081">
    <property type="entry name" value="AB HYDROLASE SUPERFAMILY PROTEIN C4A8.06C"/>
    <property type="match status" value="1"/>
</dbReference>
<comment type="caution">
    <text evidence="3">The sequence shown here is derived from an EMBL/GenBank/DDBJ whole genome shotgun (WGS) entry which is preliminary data.</text>
</comment>
<proteinExistence type="predicted"/>
<evidence type="ECO:0000259" key="2">
    <source>
        <dbReference type="Pfam" id="PF20434"/>
    </source>
</evidence>
<evidence type="ECO:0000256" key="1">
    <source>
        <dbReference type="ARBA" id="ARBA00022801"/>
    </source>
</evidence>
<sequence>MKKVFFLIIIFLFIQFSAQEKISFWPKGEMPNSKILASKTKKKKELAELKEAELFAFLPPVKERNQKSVIIIPGGGYSKLTYDEGAFQIAKWMNTLGISAFVLNYRLPTSSDLIQREIAPLQDIQAAIKYIRKNSAQWGISPDLVGVVGTSAGGHLATMASNISKDYTELTGDWESISTTPNFAVLFCPVIDMGEYAHKGSRNSLLGENASPEKIKEFSMQNLVTDKTPPTILFHNQDDTAVPPMNSILYFKAMTKNKVKGAMFIFPKGGHRFFVTDKDPINENWKKLCADWLLSIGNK</sequence>
<dbReference type="GO" id="GO:0016787">
    <property type="term" value="F:hydrolase activity"/>
    <property type="evidence" value="ECO:0007669"/>
    <property type="project" value="UniProtKB-KW"/>
</dbReference>
<dbReference type="InterPro" id="IPR049492">
    <property type="entry name" value="BD-FAE-like_dom"/>
</dbReference>
<dbReference type="EMBL" id="JAPDHW010000018">
    <property type="protein sequence ID" value="MCW3170391.1"/>
    <property type="molecule type" value="Genomic_DNA"/>
</dbReference>
<evidence type="ECO:0000313" key="4">
    <source>
        <dbReference type="Proteomes" id="UP001163731"/>
    </source>
</evidence>
<dbReference type="Pfam" id="PF20434">
    <property type="entry name" value="BD-FAE"/>
    <property type="match status" value="1"/>
</dbReference>
<keyword evidence="1 3" id="KW-0378">Hydrolase</keyword>
<organism evidence="3 4">
    <name type="scientific">Chryseobacterium kimseyorum</name>
    <dbReference type="NCBI Taxonomy" id="2984028"/>
    <lineage>
        <taxon>Bacteria</taxon>
        <taxon>Pseudomonadati</taxon>
        <taxon>Bacteroidota</taxon>
        <taxon>Flavobacteriia</taxon>
        <taxon>Flavobacteriales</taxon>
        <taxon>Weeksellaceae</taxon>
        <taxon>Chryseobacterium group</taxon>
        <taxon>Chryseobacterium</taxon>
    </lineage>
</organism>
<feature type="domain" description="BD-FAE-like" evidence="2">
    <location>
        <begin position="57"/>
        <end position="251"/>
    </location>
</feature>
<dbReference type="PANTHER" id="PTHR48081:SF6">
    <property type="entry name" value="PEPTIDASE S9 PROLYL OLIGOPEPTIDASE CATALYTIC DOMAIN-CONTAINING PROTEIN"/>
    <property type="match status" value="1"/>
</dbReference>
<reference evidence="3" key="1">
    <citation type="submission" date="2022-10" db="EMBL/GenBank/DDBJ databases">
        <title>Chryseobacterium babae sp. nov. isolated from the gut of the beetle Oryctes rhinoceros, and Chryseobacterium kimseyorum sp. nov., isolated from a stick insect rearing cage.</title>
        <authorList>
            <person name="Shelomi M."/>
            <person name="Han C.-J."/>
            <person name="Chen W.-M."/>
            <person name="Chen H.-K."/>
            <person name="Liaw S.-J."/>
            <person name="Muhle E."/>
            <person name="Clermont D."/>
        </authorList>
    </citation>
    <scope>NUCLEOTIDE SEQUENCE</scope>
    <source>
        <strain evidence="3">09-1422</strain>
    </source>
</reference>
<dbReference type="InterPro" id="IPR029058">
    <property type="entry name" value="AB_hydrolase_fold"/>
</dbReference>
<dbReference type="InterPro" id="IPR050300">
    <property type="entry name" value="GDXG_lipolytic_enzyme"/>
</dbReference>
<dbReference type="Proteomes" id="UP001163731">
    <property type="component" value="Unassembled WGS sequence"/>
</dbReference>
<dbReference type="Gene3D" id="3.40.50.1820">
    <property type="entry name" value="alpha/beta hydrolase"/>
    <property type="match status" value="1"/>
</dbReference>
<dbReference type="SUPFAM" id="SSF53474">
    <property type="entry name" value="alpha/beta-Hydrolases"/>
    <property type="match status" value="1"/>
</dbReference>